<feature type="transmembrane region" description="Helical" evidence="9">
    <location>
        <begin position="433"/>
        <end position="456"/>
    </location>
</feature>
<keyword evidence="6 9" id="KW-0472">Membrane</keyword>
<dbReference type="EnsemblMetazoa" id="OVOC4243.1">
    <property type="protein sequence ID" value="OVOC4243.1"/>
    <property type="gene ID" value="WBGene00241052"/>
</dbReference>
<evidence type="ECO:0000256" key="2">
    <source>
        <dbReference type="ARBA" id="ARBA00022448"/>
    </source>
</evidence>
<evidence type="ECO:0000256" key="1">
    <source>
        <dbReference type="ARBA" id="ARBA00004141"/>
    </source>
</evidence>
<feature type="domain" description="Potassium channel" evidence="10">
    <location>
        <begin position="265"/>
        <end position="323"/>
    </location>
</feature>
<dbReference type="PRINTS" id="PR01333">
    <property type="entry name" value="2POREKCHANEL"/>
</dbReference>
<dbReference type="GO" id="GO:0030322">
    <property type="term" value="P:stabilization of membrane potential"/>
    <property type="evidence" value="ECO:0007669"/>
    <property type="project" value="TreeGrafter"/>
</dbReference>
<evidence type="ECO:0000313" key="11">
    <source>
        <dbReference type="EnsemblMetazoa" id="OVOC4243.1"/>
    </source>
</evidence>
<proteinExistence type="inferred from homology"/>
<feature type="transmembrane region" description="Helical" evidence="9">
    <location>
        <begin position="377"/>
        <end position="400"/>
    </location>
</feature>
<protein>
    <recommendedName>
        <fullName evidence="10">Potassium channel domain-containing protein</fullName>
    </recommendedName>
</protein>
<keyword evidence="7 8" id="KW-0407">Ion channel</keyword>
<feature type="transmembrane region" description="Helical" evidence="9">
    <location>
        <begin position="407"/>
        <end position="427"/>
    </location>
</feature>
<accession>A0A8R1TSJ8</accession>
<evidence type="ECO:0000256" key="3">
    <source>
        <dbReference type="ARBA" id="ARBA00022692"/>
    </source>
</evidence>
<evidence type="ECO:0000259" key="10">
    <source>
        <dbReference type="Pfam" id="PF07885"/>
    </source>
</evidence>
<evidence type="ECO:0000256" key="9">
    <source>
        <dbReference type="SAM" id="Phobius"/>
    </source>
</evidence>
<organism evidence="11 12">
    <name type="scientific">Onchocerca volvulus</name>
    <dbReference type="NCBI Taxonomy" id="6282"/>
    <lineage>
        <taxon>Eukaryota</taxon>
        <taxon>Metazoa</taxon>
        <taxon>Ecdysozoa</taxon>
        <taxon>Nematoda</taxon>
        <taxon>Chromadorea</taxon>
        <taxon>Rhabditida</taxon>
        <taxon>Spirurina</taxon>
        <taxon>Spiruromorpha</taxon>
        <taxon>Filarioidea</taxon>
        <taxon>Onchocercidae</taxon>
        <taxon>Onchocerca</taxon>
    </lineage>
</organism>
<evidence type="ECO:0000256" key="6">
    <source>
        <dbReference type="ARBA" id="ARBA00023136"/>
    </source>
</evidence>
<dbReference type="Proteomes" id="UP000024404">
    <property type="component" value="Unassembled WGS sequence"/>
</dbReference>
<dbReference type="SUPFAM" id="SSF81324">
    <property type="entry name" value="Voltage-gated potassium channels"/>
    <property type="match status" value="2"/>
</dbReference>
<dbReference type="GO" id="GO:0005886">
    <property type="term" value="C:plasma membrane"/>
    <property type="evidence" value="ECO:0007669"/>
    <property type="project" value="TreeGrafter"/>
</dbReference>
<keyword evidence="12" id="KW-1185">Reference proteome</keyword>
<sequence length="571" mass="65764">MFFYSAQSRASRRLSVGPQVSEIRSTRQIPEAIRKQSITSTIIENEQEEKDQRNHDQQRIRAFRSSSLANTPCYPDIRVARKSNRYYYRRPTLTIRGDGRIIFDALDHITSRWDGIPLSSQSALLEAEDGTSVITDTIKEDETGETKTFVERTRKLIKILFPHVILVTVLIGYLCLGAWILMILETSTELMARSRKLIQLSNAMTNFSSDSWRILNDAQLGIHLVDRSEWDTVFREYMVSLAEIVDDRRPIRKELRKPDDIENMHNKWTFPTALLYVLTVLTTCGYGEVSVDTDSGKIFAVAFALIGIPLMFITAADIGKFLSETLLRFVSNWNKISHKIKQILFRKRYMRRKSSQSTSGHSDVIDIFGVEGGDGKLWFPIGAYVSCICLYCSMGSAMFINWERSWSFLHAFHFGFNLIVTVGLGDIVVVDYIFLSLIVAFVIVGLSVVTMCIDLASTHLKAYFTRFHYFGRARKFLGMSDELKEIIVLLRAMRRKKGGKVTWNDVRAFLDNELRDRPFEPHELLMKLRFIDETSSGMSTIRHNSFQSDFFRDSEYLRRITALRPEQPAYL</sequence>
<evidence type="ECO:0000256" key="4">
    <source>
        <dbReference type="ARBA" id="ARBA00022989"/>
    </source>
</evidence>
<keyword evidence="3 8" id="KW-0812">Transmembrane</keyword>
<reference evidence="11" key="2">
    <citation type="submission" date="2022-06" db="UniProtKB">
        <authorList>
            <consortium name="EnsemblMetazoa"/>
        </authorList>
    </citation>
    <scope>IDENTIFICATION</scope>
</reference>
<comment type="subcellular location">
    <subcellularLocation>
        <location evidence="1">Membrane</location>
        <topology evidence="1">Multi-pass membrane protein</topology>
    </subcellularLocation>
</comment>
<dbReference type="GO" id="GO:0022841">
    <property type="term" value="F:potassium ion leak channel activity"/>
    <property type="evidence" value="ECO:0007669"/>
    <property type="project" value="TreeGrafter"/>
</dbReference>
<evidence type="ECO:0000313" key="12">
    <source>
        <dbReference type="Proteomes" id="UP000024404"/>
    </source>
</evidence>
<dbReference type="Gene3D" id="1.10.287.70">
    <property type="match status" value="1"/>
</dbReference>
<keyword evidence="2 8" id="KW-0813">Transport</keyword>
<dbReference type="AlphaFoldDB" id="A0A8R1TSJ8"/>
<dbReference type="Pfam" id="PF07885">
    <property type="entry name" value="Ion_trans_2"/>
    <property type="match status" value="2"/>
</dbReference>
<feature type="transmembrane region" description="Helical" evidence="9">
    <location>
        <begin position="268"/>
        <end position="286"/>
    </location>
</feature>
<evidence type="ECO:0000256" key="5">
    <source>
        <dbReference type="ARBA" id="ARBA00023065"/>
    </source>
</evidence>
<keyword evidence="4 9" id="KW-1133">Transmembrane helix</keyword>
<feature type="transmembrane region" description="Helical" evidence="9">
    <location>
        <begin position="159"/>
        <end position="184"/>
    </location>
</feature>
<dbReference type="GO" id="GO:0015271">
    <property type="term" value="F:outward rectifier potassium channel activity"/>
    <property type="evidence" value="ECO:0007669"/>
    <property type="project" value="TreeGrafter"/>
</dbReference>
<evidence type="ECO:0000256" key="8">
    <source>
        <dbReference type="RuleBase" id="RU003857"/>
    </source>
</evidence>
<dbReference type="InterPro" id="IPR013099">
    <property type="entry name" value="K_chnl_dom"/>
</dbReference>
<dbReference type="PANTHER" id="PTHR11003:SF310">
    <property type="entry name" value="UNCOORDINATED PROTEIN 58"/>
    <property type="match status" value="1"/>
</dbReference>
<feature type="domain" description="Potassium channel" evidence="10">
    <location>
        <begin position="387"/>
        <end position="454"/>
    </location>
</feature>
<feature type="transmembrane region" description="Helical" evidence="9">
    <location>
        <begin position="298"/>
        <end position="316"/>
    </location>
</feature>
<comment type="similarity">
    <text evidence="8">Belongs to the two pore domain potassium channel (TC 1.A.1.8) family.</text>
</comment>
<dbReference type="PANTHER" id="PTHR11003">
    <property type="entry name" value="POTASSIUM CHANNEL, SUBFAMILY K"/>
    <property type="match status" value="1"/>
</dbReference>
<dbReference type="EMBL" id="CMVM020000129">
    <property type="status" value="NOT_ANNOTATED_CDS"/>
    <property type="molecule type" value="Genomic_DNA"/>
</dbReference>
<reference evidence="12" key="1">
    <citation type="submission" date="2013-10" db="EMBL/GenBank/DDBJ databases">
        <title>Genome sequencing of Onchocerca volvulus.</title>
        <authorList>
            <person name="Cotton J."/>
            <person name="Tsai J."/>
            <person name="Stanley E."/>
            <person name="Tracey A."/>
            <person name="Holroyd N."/>
            <person name="Lustigman S."/>
            <person name="Berriman M."/>
        </authorList>
    </citation>
    <scope>NUCLEOTIDE SEQUENCE</scope>
</reference>
<dbReference type="InterPro" id="IPR003280">
    <property type="entry name" value="2pore_dom_K_chnl"/>
</dbReference>
<keyword evidence="5 8" id="KW-0406">Ion transport</keyword>
<evidence type="ECO:0000256" key="7">
    <source>
        <dbReference type="ARBA" id="ARBA00023303"/>
    </source>
</evidence>
<name>A0A8R1TSJ8_ONCVO</name>